<dbReference type="GO" id="GO:0035023">
    <property type="term" value="P:regulation of Rho protein signal transduction"/>
    <property type="evidence" value="ECO:0007669"/>
    <property type="project" value="TreeGrafter"/>
</dbReference>
<dbReference type="EMBL" id="FR945385">
    <property type="protein sequence ID" value="CDQ99316.1"/>
    <property type="molecule type" value="Genomic_DNA"/>
</dbReference>
<evidence type="ECO:0000313" key="2">
    <source>
        <dbReference type="Proteomes" id="UP000193380"/>
    </source>
</evidence>
<name>A0A060Z5P7_ONCMY</name>
<dbReference type="STRING" id="8022.A0A060Z5P7"/>
<accession>A0A060Z5P7</accession>
<dbReference type="PaxDb" id="8022-A0A060Z5P7"/>
<evidence type="ECO:0000313" key="1">
    <source>
        <dbReference type="EMBL" id="CDQ99316.1"/>
    </source>
</evidence>
<dbReference type="GO" id="GO:0030036">
    <property type="term" value="P:actin cytoskeleton organization"/>
    <property type="evidence" value="ECO:0007669"/>
    <property type="project" value="TreeGrafter"/>
</dbReference>
<dbReference type="GO" id="GO:0005096">
    <property type="term" value="F:GTPase activator activity"/>
    <property type="evidence" value="ECO:0007669"/>
    <property type="project" value="TreeGrafter"/>
</dbReference>
<proteinExistence type="predicted"/>
<dbReference type="Proteomes" id="UP000193380">
    <property type="component" value="Unassembled WGS sequence"/>
</dbReference>
<protein>
    <submittedName>
        <fullName evidence="1">Uncharacterized protein</fullName>
    </submittedName>
</protein>
<gene>
    <name evidence="1" type="ORF">GSONMT00058566001</name>
</gene>
<organism evidence="1 2">
    <name type="scientific">Oncorhynchus mykiss</name>
    <name type="common">Rainbow trout</name>
    <name type="synonym">Salmo gairdneri</name>
    <dbReference type="NCBI Taxonomy" id="8022"/>
    <lineage>
        <taxon>Eukaryota</taxon>
        <taxon>Metazoa</taxon>
        <taxon>Chordata</taxon>
        <taxon>Craniata</taxon>
        <taxon>Vertebrata</taxon>
        <taxon>Euteleostomi</taxon>
        <taxon>Actinopterygii</taxon>
        <taxon>Neopterygii</taxon>
        <taxon>Teleostei</taxon>
        <taxon>Protacanthopterygii</taxon>
        <taxon>Salmoniformes</taxon>
        <taxon>Salmonidae</taxon>
        <taxon>Salmoninae</taxon>
        <taxon>Oncorhynchus</taxon>
    </lineage>
</organism>
<reference evidence="1" key="1">
    <citation type="journal article" date="2014" name="Nat. Commun.">
        <title>The rainbow trout genome provides novel insights into evolution after whole-genome duplication in vertebrates.</title>
        <authorList>
            <person name="Berthelot C."/>
            <person name="Brunet F."/>
            <person name="Chalopin D."/>
            <person name="Juanchich A."/>
            <person name="Bernard M."/>
            <person name="Noel B."/>
            <person name="Bento P."/>
            <person name="Da Silva C."/>
            <person name="Labadie K."/>
            <person name="Alberti A."/>
            <person name="Aury J.M."/>
            <person name="Louis A."/>
            <person name="Dehais P."/>
            <person name="Bardou P."/>
            <person name="Montfort J."/>
            <person name="Klopp C."/>
            <person name="Cabau C."/>
            <person name="Gaspin C."/>
            <person name="Thorgaard G.H."/>
            <person name="Boussaha M."/>
            <person name="Quillet E."/>
            <person name="Guyomard R."/>
            <person name="Galiana D."/>
            <person name="Bobe J."/>
            <person name="Volff J.N."/>
            <person name="Genet C."/>
            <person name="Wincker P."/>
            <person name="Jaillon O."/>
            <person name="Roest Crollius H."/>
            <person name="Guiguen Y."/>
        </authorList>
    </citation>
    <scope>NUCLEOTIDE SEQUENCE [LARGE SCALE GENOMIC DNA]</scope>
</reference>
<dbReference type="AlphaFoldDB" id="A0A060Z5P7"/>
<dbReference type="PANTHER" id="PTHR12659">
    <property type="entry name" value="RHO-TYPE GTPASE ACTIVATING PROTEIN"/>
    <property type="match status" value="1"/>
</dbReference>
<sequence length="195" mass="21432">MGADSNRFLSAHLCVALVCRGKRSIVNTCCNKIYFLQTDDSDEDPLAISKRWTFEWNSRRWSRLQDMHFLLGSPNESNPEGCQGEGEGLLRSTVSSESVLTDISKPEITDISSLHSQESLGAMLPDSVSMASLVGPYQVRLSSCLPPISHVLNQSNVFIKPSLHQMSQSAVQKPSLKPQTASNVGVEARWLGKTP</sequence>
<reference evidence="1" key="2">
    <citation type="submission" date="2014-03" db="EMBL/GenBank/DDBJ databases">
        <authorList>
            <person name="Genoscope - CEA"/>
        </authorList>
    </citation>
    <scope>NUCLEOTIDE SEQUENCE</scope>
</reference>
<dbReference type="PANTHER" id="PTHR12659:SF8">
    <property type="entry name" value="STAR-RELATED LIPID TRANSFER PROTEIN 13 ISOFORM X1"/>
    <property type="match status" value="1"/>
</dbReference>